<dbReference type="AlphaFoldDB" id="A0A517ZRD2"/>
<dbReference type="GO" id="GO:0016706">
    <property type="term" value="F:2-oxoglutarate-dependent dioxygenase activity"/>
    <property type="evidence" value="ECO:0007669"/>
    <property type="project" value="UniProtKB-ARBA"/>
</dbReference>
<evidence type="ECO:0000313" key="1">
    <source>
        <dbReference type="EMBL" id="QDU45044.1"/>
    </source>
</evidence>
<reference evidence="1 2" key="1">
    <citation type="submission" date="2019-02" db="EMBL/GenBank/DDBJ databases">
        <title>Deep-cultivation of Planctomycetes and their phenomic and genomic characterization uncovers novel biology.</title>
        <authorList>
            <person name="Wiegand S."/>
            <person name="Jogler M."/>
            <person name="Boedeker C."/>
            <person name="Pinto D."/>
            <person name="Vollmers J."/>
            <person name="Rivas-Marin E."/>
            <person name="Kohn T."/>
            <person name="Peeters S.H."/>
            <person name="Heuer A."/>
            <person name="Rast P."/>
            <person name="Oberbeckmann S."/>
            <person name="Bunk B."/>
            <person name="Jeske O."/>
            <person name="Meyerdierks A."/>
            <person name="Storesund J.E."/>
            <person name="Kallscheuer N."/>
            <person name="Luecker S."/>
            <person name="Lage O.M."/>
            <person name="Pohl T."/>
            <person name="Merkel B.J."/>
            <person name="Hornburger P."/>
            <person name="Mueller R.-W."/>
            <person name="Bruemmer F."/>
            <person name="Labrenz M."/>
            <person name="Spormann A.M."/>
            <person name="Op den Camp H."/>
            <person name="Overmann J."/>
            <person name="Amann R."/>
            <person name="Jetten M.S.M."/>
            <person name="Mascher T."/>
            <person name="Medema M.H."/>
            <person name="Devos D.P."/>
            <person name="Kaster A.-K."/>
            <person name="Ovreas L."/>
            <person name="Rohde M."/>
            <person name="Galperin M.Y."/>
            <person name="Jogler C."/>
        </authorList>
    </citation>
    <scope>NUCLEOTIDE SEQUENCE [LARGE SCALE GENOMIC DNA]</scope>
    <source>
        <strain evidence="1 2">Mal52</strain>
    </source>
</reference>
<protein>
    <submittedName>
        <fullName evidence="1">Phytanoyl-CoA dioxygenase (PhyH)</fullName>
    </submittedName>
</protein>
<gene>
    <name evidence="1" type="ORF">Mal52_35320</name>
</gene>
<dbReference type="Gene3D" id="2.60.120.620">
    <property type="entry name" value="q2cbj1_9rhob like domain"/>
    <property type="match status" value="1"/>
</dbReference>
<sequence length="284" mass="32204">MGARLGYHSFFQRIVPQTAARRNKIIGAEIVTAPTTSRITDAHRQQYLDEGYFILENVIPADHLEILRDSCDHLIGLMHEEMDRLGTDHIHISHRGKRYHIAKQYDQPPQLSEYVFSDLMADVCRATIGETAYLFYDQYVVKAAEQGIKFSWHQDGGYLGFPHQPYVTVWAAVDDMTLENGTAYVMPYSTVGIRSLVEHIRDPETGDKVGYFGKEPGIPAVVPAGSLAVFSSLSFHRSGSNTTDRLRRAYVTQYSPEPLYRPETEELMHLGVPFLENGNRLRRG</sequence>
<dbReference type="SUPFAM" id="SSF51197">
    <property type="entry name" value="Clavaminate synthase-like"/>
    <property type="match status" value="1"/>
</dbReference>
<dbReference type="PANTHER" id="PTHR20883:SF46">
    <property type="entry name" value="PHYTANOYL-COA HYDROXYLASE"/>
    <property type="match status" value="1"/>
</dbReference>
<organism evidence="1 2">
    <name type="scientific">Symmachiella dynata</name>
    <dbReference type="NCBI Taxonomy" id="2527995"/>
    <lineage>
        <taxon>Bacteria</taxon>
        <taxon>Pseudomonadati</taxon>
        <taxon>Planctomycetota</taxon>
        <taxon>Planctomycetia</taxon>
        <taxon>Planctomycetales</taxon>
        <taxon>Planctomycetaceae</taxon>
        <taxon>Symmachiella</taxon>
    </lineage>
</organism>
<keyword evidence="2" id="KW-1185">Reference proteome</keyword>
<proteinExistence type="predicted"/>
<dbReference type="GO" id="GO:0005506">
    <property type="term" value="F:iron ion binding"/>
    <property type="evidence" value="ECO:0007669"/>
    <property type="project" value="UniProtKB-ARBA"/>
</dbReference>
<evidence type="ECO:0000313" key="2">
    <source>
        <dbReference type="Proteomes" id="UP000319383"/>
    </source>
</evidence>
<dbReference type="InterPro" id="IPR008775">
    <property type="entry name" value="Phytyl_CoA_dOase-like"/>
</dbReference>
<dbReference type="KEGG" id="sdyn:Mal52_35320"/>
<dbReference type="Proteomes" id="UP000319383">
    <property type="component" value="Chromosome"/>
</dbReference>
<dbReference type="EMBL" id="CP036276">
    <property type="protein sequence ID" value="QDU45044.1"/>
    <property type="molecule type" value="Genomic_DNA"/>
</dbReference>
<keyword evidence="1" id="KW-0560">Oxidoreductase</keyword>
<accession>A0A517ZRD2</accession>
<keyword evidence="1" id="KW-0223">Dioxygenase</keyword>
<dbReference type="PANTHER" id="PTHR20883">
    <property type="entry name" value="PHYTANOYL-COA DIOXYGENASE DOMAIN CONTAINING 1"/>
    <property type="match status" value="1"/>
</dbReference>
<dbReference type="Pfam" id="PF05721">
    <property type="entry name" value="PhyH"/>
    <property type="match status" value="1"/>
</dbReference>
<name>A0A517ZRD2_9PLAN</name>